<gene>
    <name evidence="1" type="ORF">MPH_04843</name>
</gene>
<accession>K2S5R5</accession>
<dbReference type="Proteomes" id="UP000007129">
    <property type="component" value="Unassembled WGS sequence"/>
</dbReference>
<dbReference type="VEuPathDB" id="FungiDB:MPH_04843"/>
<dbReference type="InParanoid" id="K2S5R5"/>
<evidence type="ECO:0000313" key="2">
    <source>
        <dbReference type="Proteomes" id="UP000007129"/>
    </source>
</evidence>
<protein>
    <submittedName>
        <fullName evidence="1">Methyltransferase type 11</fullName>
    </submittedName>
</protein>
<dbReference type="AlphaFoldDB" id="K2S5R5"/>
<reference evidence="1 2" key="1">
    <citation type="journal article" date="2012" name="BMC Genomics">
        <title>Tools to kill: Genome of one of the most destructive plant pathogenic fungi Macrophomina phaseolina.</title>
        <authorList>
            <person name="Islam M.S."/>
            <person name="Haque M.S."/>
            <person name="Islam M.M."/>
            <person name="Emdad E.M."/>
            <person name="Halim A."/>
            <person name="Hossen Q.M.M."/>
            <person name="Hossain M.Z."/>
            <person name="Ahmed B."/>
            <person name="Rahim S."/>
            <person name="Rahman M.S."/>
            <person name="Alam M.M."/>
            <person name="Hou S."/>
            <person name="Wan X."/>
            <person name="Saito J.A."/>
            <person name="Alam M."/>
        </authorList>
    </citation>
    <scope>NUCLEOTIDE SEQUENCE [LARGE SCALE GENOMIC DNA]</scope>
    <source>
        <strain evidence="1 2">MS6</strain>
    </source>
</reference>
<dbReference type="HOGENOM" id="CLU_2654962_0_0_1"/>
<organism evidence="1 2">
    <name type="scientific">Macrophomina phaseolina (strain MS6)</name>
    <name type="common">Charcoal rot fungus</name>
    <dbReference type="NCBI Taxonomy" id="1126212"/>
    <lineage>
        <taxon>Eukaryota</taxon>
        <taxon>Fungi</taxon>
        <taxon>Dikarya</taxon>
        <taxon>Ascomycota</taxon>
        <taxon>Pezizomycotina</taxon>
        <taxon>Dothideomycetes</taxon>
        <taxon>Dothideomycetes incertae sedis</taxon>
        <taxon>Botryosphaeriales</taxon>
        <taxon>Botryosphaeriaceae</taxon>
        <taxon>Macrophomina</taxon>
    </lineage>
</organism>
<evidence type="ECO:0000313" key="1">
    <source>
        <dbReference type="EMBL" id="EKG17894.1"/>
    </source>
</evidence>
<name>K2S5R5_MACPH</name>
<keyword evidence="1" id="KW-0489">Methyltransferase</keyword>
<proteinExistence type="predicted"/>
<dbReference type="EMBL" id="AHHD01000221">
    <property type="protein sequence ID" value="EKG17894.1"/>
    <property type="molecule type" value="Genomic_DNA"/>
</dbReference>
<dbReference type="GO" id="GO:0032259">
    <property type="term" value="P:methylation"/>
    <property type="evidence" value="ECO:0007669"/>
    <property type="project" value="UniProtKB-KW"/>
</dbReference>
<keyword evidence="1" id="KW-0808">Transferase</keyword>
<dbReference type="GO" id="GO:0008168">
    <property type="term" value="F:methyltransferase activity"/>
    <property type="evidence" value="ECO:0007669"/>
    <property type="project" value="UniProtKB-KW"/>
</dbReference>
<sequence>MRANNSIFKTSTGRYELITVNMILCIYAEITKDVKSLSEIEEGPQRMVLDDLEGLREPYDKIFYLHGIVPGESYGY</sequence>
<comment type="caution">
    <text evidence="1">The sequence shown here is derived from an EMBL/GenBank/DDBJ whole genome shotgun (WGS) entry which is preliminary data.</text>
</comment>